<dbReference type="Pfam" id="PF13923">
    <property type="entry name" value="zf-C3HC4_2"/>
    <property type="match status" value="1"/>
</dbReference>
<evidence type="ECO:0000256" key="3">
    <source>
        <dbReference type="ARBA" id="ARBA00022833"/>
    </source>
</evidence>
<organism evidence="7 8">
    <name type="scientific">Protea cynaroides</name>
    <dbReference type="NCBI Taxonomy" id="273540"/>
    <lineage>
        <taxon>Eukaryota</taxon>
        <taxon>Viridiplantae</taxon>
        <taxon>Streptophyta</taxon>
        <taxon>Embryophyta</taxon>
        <taxon>Tracheophyta</taxon>
        <taxon>Spermatophyta</taxon>
        <taxon>Magnoliopsida</taxon>
        <taxon>Proteales</taxon>
        <taxon>Proteaceae</taxon>
        <taxon>Protea</taxon>
    </lineage>
</organism>
<feature type="compositionally biased region" description="Basic and acidic residues" evidence="5">
    <location>
        <begin position="196"/>
        <end position="211"/>
    </location>
</feature>
<evidence type="ECO:0000256" key="5">
    <source>
        <dbReference type="SAM" id="MobiDB-lite"/>
    </source>
</evidence>
<dbReference type="InterPro" id="IPR013083">
    <property type="entry name" value="Znf_RING/FYVE/PHD"/>
</dbReference>
<dbReference type="Proteomes" id="UP001141806">
    <property type="component" value="Unassembled WGS sequence"/>
</dbReference>
<dbReference type="GO" id="GO:0008270">
    <property type="term" value="F:zinc ion binding"/>
    <property type="evidence" value="ECO:0007669"/>
    <property type="project" value="UniProtKB-KW"/>
</dbReference>
<dbReference type="InterPro" id="IPR044807">
    <property type="entry name" value="DRIP1-like"/>
</dbReference>
<keyword evidence="3" id="KW-0862">Zinc</keyword>
<evidence type="ECO:0000256" key="1">
    <source>
        <dbReference type="ARBA" id="ARBA00022723"/>
    </source>
</evidence>
<dbReference type="CDD" id="cd16525">
    <property type="entry name" value="RING-HC_PCGF"/>
    <property type="match status" value="1"/>
</dbReference>
<comment type="caution">
    <text evidence="7">The sequence shown here is derived from an EMBL/GenBank/DDBJ whole genome shotgun (WGS) entry which is preliminary data.</text>
</comment>
<feature type="region of interest" description="Disordered" evidence="5">
    <location>
        <begin position="230"/>
        <end position="302"/>
    </location>
</feature>
<feature type="compositionally biased region" description="Basic and acidic residues" evidence="5">
    <location>
        <begin position="152"/>
        <end position="165"/>
    </location>
</feature>
<dbReference type="EMBL" id="JAMYWD010000011">
    <property type="protein sequence ID" value="KAJ4956621.1"/>
    <property type="molecule type" value="Genomic_DNA"/>
</dbReference>
<feature type="compositionally biased region" description="Polar residues" evidence="5">
    <location>
        <begin position="166"/>
        <end position="194"/>
    </location>
</feature>
<feature type="domain" description="RING-type" evidence="6">
    <location>
        <begin position="19"/>
        <end position="60"/>
    </location>
</feature>
<keyword evidence="2 4" id="KW-0863">Zinc-finger</keyword>
<dbReference type="Gene3D" id="3.10.20.90">
    <property type="entry name" value="Phosphatidylinositol 3-kinase Catalytic Subunit, Chain A, domain 1"/>
    <property type="match status" value="1"/>
</dbReference>
<gene>
    <name evidence="7" type="ORF">NE237_013404</name>
</gene>
<evidence type="ECO:0000313" key="8">
    <source>
        <dbReference type="Proteomes" id="UP001141806"/>
    </source>
</evidence>
<dbReference type="SMART" id="SM00184">
    <property type="entry name" value="RING"/>
    <property type="match status" value="1"/>
</dbReference>
<dbReference type="AlphaFoldDB" id="A0A9Q0H0X4"/>
<dbReference type="InterPro" id="IPR017907">
    <property type="entry name" value="Znf_RING_CS"/>
</dbReference>
<dbReference type="SUPFAM" id="SSF57850">
    <property type="entry name" value="RING/U-box"/>
    <property type="match status" value="1"/>
</dbReference>
<feature type="region of interest" description="Disordered" evidence="5">
    <location>
        <begin position="123"/>
        <end position="211"/>
    </location>
</feature>
<dbReference type="PROSITE" id="PS00518">
    <property type="entry name" value="ZF_RING_1"/>
    <property type="match status" value="1"/>
</dbReference>
<keyword evidence="8" id="KW-1185">Reference proteome</keyword>
<evidence type="ECO:0000313" key="7">
    <source>
        <dbReference type="EMBL" id="KAJ4956621.1"/>
    </source>
</evidence>
<dbReference type="PROSITE" id="PS50089">
    <property type="entry name" value="ZF_RING_2"/>
    <property type="match status" value="1"/>
</dbReference>
<evidence type="ECO:0000256" key="4">
    <source>
        <dbReference type="PROSITE-ProRule" id="PRU00175"/>
    </source>
</evidence>
<feature type="compositionally biased region" description="Polar residues" evidence="5">
    <location>
        <begin position="230"/>
        <end position="245"/>
    </location>
</feature>
<dbReference type="InterPro" id="IPR001841">
    <property type="entry name" value="Znf_RING"/>
</dbReference>
<protein>
    <recommendedName>
        <fullName evidence="6">RING-type domain-containing protein</fullName>
    </recommendedName>
</protein>
<feature type="compositionally biased region" description="Basic residues" evidence="5">
    <location>
        <begin position="279"/>
        <end position="292"/>
    </location>
</feature>
<sequence>MTTQVVKVRRATLIACMTCPLCHNLLREATTISECLHTFCRKCIYEKLTDEEVDCCPICNIDLGCAPEEKLRPDHNLNDVRAKIFPFKRRKVRAPEVVPSISLPVRRKERSLSSLVVSTPRVSAQTGLTGRRTKTVARKSSALRGSSFTIEDPVKKEEDAAEDRPGSSSSPETLNKIVQTRRQNSSTAEFSNQHLPKKERENGAEPWDGKVDWKPLNCLVEAANRTKPFKSQNSVAKSEQLSASDSEVHVHKSKVKEQMNKSKVLDTKNGIAAPPGSGKPRKIHGISRKRASTSRELGMSSQTMLDARGVKRDRRANPIWFSLVASEDQEGDAPLPQIPSGYLRIKDGNVPVSFIHKYLMKKLDLKSETEIEITCQGKPVLPTLQLHNVVDLWLQMGSTSKRVPASVGSSAKDFVMVLGYGRKVQPP</sequence>
<feature type="compositionally biased region" description="Basic and acidic residues" evidence="5">
    <location>
        <begin position="246"/>
        <end position="266"/>
    </location>
</feature>
<dbReference type="GO" id="GO:0004842">
    <property type="term" value="F:ubiquitin-protein transferase activity"/>
    <property type="evidence" value="ECO:0007669"/>
    <property type="project" value="InterPro"/>
</dbReference>
<dbReference type="OrthoDB" id="1305878at2759"/>
<evidence type="ECO:0000259" key="6">
    <source>
        <dbReference type="PROSITE" id="PS50089"/>
    </source>
</evidence>
<dbReference type="PANTHER" id="PTHR46293:SF1">
    <property type="entry name" value="OS03G0632800 PROTEIN"/>
    <property type="match status" value="1"/>
</dbReference>
<dbReference type="Gene3D" id="3.30.40.10">
    <property type="entry name" value="Zinc/RING finger domain, C3HC4 (zinc finger)"/>
    <property type="match status" value="1"/>
</dbReference>
<keyword evidence="1" id="KW-0479">Metal-binding</keyword>
<dbReference type="PANTHER" id="PTHR46293">
    <property type="entry name" value="E3 UBIQUITIN PROTEIN LIGASE DRIP1"/>
    <property type="match status" value="1"/>
</dbReference>
<proteinExistence type="predicted"/>
<name>A0A9Q0H0X4_9MAGN</name>
<reference evidence="7" key="1">
    <citation type="journal article" date="2023" name="Plant J.">
        <title>The genome of the king protea, Protea cynaroides.</title>
        <authorList>
            <person name="Chang J."/>
            <person name="Duong T.A."/>
            <person name="Schoeman C."/>
            <person name="Ma X."/>
            <person name="Roodt D."/>
            <person name="Barker N."/>
            <person name="Li Z."/>
            <person name="Van de Peer Y."/>
            <person name="Mizrachi E."/>
        </authorList>
    </citation>
    <scope>NUCLEOTIDE SEQUENCE</scope>
    <source>
        <tissue evidence="7">Young leaves</tissue>
    </source>
</reference>
<accession>A0A9Q0H0X4</accession>
<evidence type="ECO:0000256" key="2">
    <source>
        <dbReference type="ARBA" id="ARBA00022771"/>
    </source>
</evidence>